<dbReference type="InterPro" id="IPR009003">
    <property type="entry name" value="Peptidase_S1_PA"/>
</dbReference>
<feature type="domain" description="Peptidase S1" evidence="2">
    <location>
        <begin position="22"/>
        <end position="247"/>
    </location>
</feature>
<dbReference type="Pfam" id="PF00089">
    <property type="entry name" value="Trypsin"/>
    <property type="match status" value="1"/>
</dbReference>
<dbReference type="GO" id="GO:0004252">
    <property type="term" value="F:serine-type endopeptidase activity"/>
    <property type="evidence" value="ECO:0007669"/>
    <property type="project" value="InterPro"/>
</dbReference>
<dbReference type="PANTHER" id="PTHR24252:SF7">
    <property type="entry name" value="HYALIN"/>
    <property type="match status" value="1"/>
</dbReference>
<dbReference type="SUPFAM" id="SSF50494">
    <property type="entry name" value="Trypsin-like serine proteases"/>
    <property type="match status" value="1"/>
</dbReference>
<feature type="non-terminal residue" evidence="3">
    <location>
        <position position="1"/>
    </location>
</feature>
<sequence>RATTIITTTASKLLCRNPTFRILYGDQATSDCPSSDVHNITFLNGQMSSCNAVYTKATVNGVVKTVLLTADVCKDFIDQVSTADSAYELTIRDTKYPIVRPDFNTVTGSNRIAFIEVNQNILYGSSDCEQTVCPYNKATMDGRVNFQHCKIYSWGKSNSDDFSANGLNQVNVALNSGGCTDTTDNIDASSTLCFKTISGQNLLCSSDSGAPVYCPAIESNEWLLIGVAAFQENCDATSEVKVLQHPG</sequence>
<organism evidence="3">
    <name type="scientific">Arion vulgaris</name>
    <dbReference type="NCBI Taxonomy" id="1028688"/>
    <lineage>
        <taxon>Eukaryota</taxon>
        <taxon>Metazoa</taxon>
        <taxon>Spiralia</taxon>
        <taxon>Lophotrochozoa</taxon>
        <taxon>Mollusca</taxon>
        <taxon>Gastropoda</taxon>
        <taxon>Heterobranchia</taxon>
        <taxon>Euthyneura</taxon>
        <taxon>Panpulmonata</taxon>
        <taxon>Eupulmonata</taxon>
        <taxon>Stylommatophora</taxon>
        <taxon>Helicina</taxon>
        <taxon>Arionoidea</taxon>
        <taxon>Arionidae</taxon>
        <taxon>Arion</taxon>
    </lineage>
</organism>
<dbReference type="GO" id="GO:0006508">
    <property type="term" value="P:proteolysis"/>
    <property type="evidence" value="ECO:0007669"/>
    <property type="project" value="InterPro"/>
</dbReference>
<dbReference type="EMBL" id="HACG01016556">
    <property type="protein sequence ID" value="CEK63421.1"/>
    <property type="molecule type" value="Transcribed_RNA"/>
</dbReference>
<proteinExistence type="predicted"/>
<reference evidence="3" key="1">
    <citation type="submission" date="2014-12" db="EMBL/GenBank/DDBJ databases">
        <title>Insight into the proteome of Arion vulgaris.</title>
        <authorList>
            <person name="Aradska J."/>
            <person name="Bulat T."/>
            <person name="Smidak R."/>
            <person name="Sarate P."/>
            <person name="Gangsoo J."/>
            <person name="Sialana F."/>
            <person name="Bilban M."/>
            <person name="Lubec G."/>
        </authorList>
    </citation>
    <scope>NUCLEOTIDE SEQUENCE</scope>
    <source>
        <tissue evidence="3">Skin</tissue>
    </source>
</reference>
<evidence type="ECO:0000259" key="2">
    <source>
        <dbReference type="PROSITE" id="PS50240"/>
    </source>
</evidence>
<accession>A0A0B6Z6C0</accession>
<gene>
    <name evidence="3" type="primary">ORF48248</name>
</gene>
<evidence type="ECO:0000313" key="3">
    <source>
        <dbReference type="EMBL" id="CEK63421.1"/>
    </source>
</evidence>
<evidence type="ECO:0000256" key="1">
    <source>
        <dbReference type="ARBA" id="ARBA00023157"/>
    </source>
</evidence>
<dbReference type="InterPro" id="IPR043504">
    <property type="entry name" value="Peptidase_S1_PA_chymotrypsin"/>
</dbReference>
<name>A0A0B6Z6C0_9EUPU</name>
<dbReference type="AlphaFoldDB" id="A0A0B6Z6C0"/>
<dbReference type="Gene3D" id="2.40.10.10">
    <property type="entry name" value="Trypsin-like serine proteases"/>
    <property type="match status" value="1"/>
</dbReference>
<protein>
    <recommendedName>
        <fullName evidence="2">Peptidase S1 domain-containing protein</fullName>
    </recommendedName>
</protein>
<dbReference type="PROSITE" id="PS50240">
    <property type="entry name" value="TRYPSIN_DOM"/>
    <property type="match status" value="1"/>
</dbReference>
<dbReference type="PANTHER" id="PTHR24252">
    <property type="entry name" value="ACROSIN-RELATED"/>
    <property type="match status" value="1"/>
</dbReference>
<keyword evidence="1" id="KW-1015">Disulfide bond</keyword>
<dbReference type="InterPro" id="IPR001254">
    <property type="entry name" value="Trypsin_dom"/>
</dbReference>